<gene>
    <name evidence="2" type="ORF">ALP65_200084</name>
</gene>
<evidence type="ECO:0000256" key="1">
    <source>
        <dbReference type="SAM" id="Phobius"/>
    </source>
</evidence>
<keyword evidence="1" id="KW-0812">Transmembrane</keyword>
<organism evidence="2 3">
    <name type="scientific">Pseudomonas aeruginosa</name>
    <dbReference type="NCBI Taxonomy" id="287"/>
    <lineage>
        <taxon>Bacteria</taxon>
        <taxon>Pseudomonadati</taxon>
        <taxon>Pseudomonadota</taxon>
        <taxon>Gammaproteobacteria</taxon>
        <taxon>Pseudomonadales</taxon>
        <taxon>Pseudomonadaceae</taxon>
        <taxon>Pseudomonas</taxon>
    </lineage>
</organism>
<name>A0A3M5EIL9_PSEAI</name>
<sequence>MGIRTQQNEYAYIQRLASFRRLYSIAKKYSNGYVMLNVVMMTTLTLLSIGLNSEVLAKKFGFTQTDYSSWLAVISIIVLTIDKLIIADRIDVHREKAAKIQESFDRGLFKLDWNATQAGPPPRVEDIVRHGEWYLKKHKITELLDWYAIKSDLVPHYFQVLICQNSSLYWDVNLREKINYAVIVGGVIVLASALALCMYFDLSTSAILTNLTALLGPILDYGYNTLKENKASIEQSQRLLDSIESSIANAESNPSEDSIRRSVYSIQDQLFVKRKTDWLIPDLFYKIFRESDETVMRLSTQQLEEKFTAR</sequence>
<dbReference type="Pfam" id="PF18159">
    <property type="entry name" value="S_4TM"/>
    <property type="match status" value="1"/>
</dbReference>
<evidence type="ECO:0000313" key="2">
    <source>
        <dbReference type="EMBL" id="RMS62089.1"/>
    </source>
</evidence>
<dbReference type="InterPro" id="IPR049920">
    <property type="entry name" value="IK1_05631-like"/>
</dbReference>
<proteinExistence type="predicted"/>
<feature type="transmembrane region" description="Helical" evidence="1">
    <location>
        <begin position="69"/>
        <end position="86"/>
    </location>
</feature>
<feature type="transmembrane region" description="Helical" evidence="1">
    <location>
        <begin position="178"/>
        <end position="202"/>
    </location>
</feature>
<keyword evidence="1" id="KW-1133">Transmembrane helix</keyword>
<protein>
    <submittedName>
        <fullName evidence="2">Uncharacterized protein</fullName>
    </submittedName>
</protein>
<dbReference type="EMBL" id="RBSQ01000247">
    <property type="protein sequence ID" value="RMS62089.1"/>
    <property type="molecule type" value="Genomic_DNA"/>
</dbReference>
<dbReference type="Proteomes" id="UP000270834">
    <property type="component" value="Unassembled WGS sequence"/>
</dbReference>
<keyword evidence="1" id="KW-0472">Membrane</keyword>
<dbReference type="RefSeq" id="WP_158701871.1">
    <property type="nucleotide sequence ID" value="NZ_CP118565.1"/>
</dbReference>
<reference evidence="2 3" key="1">
    <citation type="submission" date="2018-08" db="EMBL/GenBank/DDBJ databases">
        <title>Recombination of ecologically and evolutionarily significant loci maintains genetic cohesion in the Pseudomonas syringae species complex.</title>
        <authorList>
            <person name="Dillon M."/>
            <person name="Thakur S."/>
            <person name="Almeida R.N.D."/>
            <person name="Weir B.S."/>
            <person name="Guttman D.S."/>
        </authorList>
    </citation>
    <scope>NUCLEOTIDE SEQUENCE [LARGE SCALE GENOMIC DNA]</scope>
    <source>
        <strain evidence="2 3">ICMP 7846</strain>
    </source>
</reference>
<dbReference type="AlphaFoldDB" id="A0A3M5EIL9"/>
<feature type="transmembrane region" description="Helical" evidence="1">
    <location>
        <begin position="30"/>
        <end position="49"/>
    </location>
</feature>
<evidence type="ECO:0000313" key="3">
    <source>
        <dbReference type="Proteomes" id="UP000270834"/>
    </source>
</evidence>
<comment type="caution">
    <text evidence="2">The sequence shown here is derived from an EMBL/GenBank/DDBJ whole genome shotgun (WGS) entry which is preliminary data.</text>
</comment>
<accession>A0A3M5EIL9</accession>